<protein>
    <recommendedName>
        <fullName evidence="2">PGG domain-containing protein</fullName>
    </recommendedName>
</protein>
<keyword evidence="1" id="KW-0812">Transmembrane</keyword>
<reference evidence="3 4" key="1">
    <citation type="journal article" date="2016" name="G3 (Bethesda)">
        <title>First Draft Assembly and Annotation of the Genome of a California Endemic Oak Quercus lobata Nee (Fagaceae).</title>
        <authorList>
            <person name="Sork V.L."/>
            <person name="Fitz-Gibbon S.T."/>
            <person name="Puiu D."/>
            <person name="Crepeau M."/>
            <person name="Gugger P.F."/>
            <person name="Sherman R."/>
            <person name="Stevens K."/>
            <person name="Langley C.H."/>
            <person name="Pellegrini M."/>
            <person name="Salzberg S.L."/>
        </authorList>
    </citation>
    <scope>NUCLEOTIDE SEQUENCE [LARGE SCALE GENOMIC DNA]</scope>
    <source>
        <strain evidence="3 4">cv. SW786</strain>
    </source>
</reference>
<feature type="transmembrane region" description="Helical" evidence="1">
    <location>
        <begin position="182"/>
        <end position="201"/>
    </location>
</feature>
<keyword evidence="4" id="KW-1185">Reference proteome</keyword>
<dbReference type="Gene3D" id="1.25.40.20">
    <property type="entry name" value="Ankyrin repeat-containing domain"/>
    <property type="match status" value="1"/>
</dbReference>
<keyword evidence="1" id="KW-0472">Membrane</keyword>
<dbReference type="Gramene" id="QL11p014866:mrna">
    <property type="protein sequence ID" value="QL11p014866:mrna"/>
    <property type="gene ID" value="QL11p014866"/>
</dbReference>
<feature type="transmembrane region" description="Helical" evidence="1">
    <location>
        <begin position="265"/>
        <end position="290"/>
    </location>
</feature>
<dbReference type="PANTHER" id="PTHR24177:SF292">
    <property type="entry name" value="ANKYRIN REPEAT FAMILY PROTEIN-RELATED"/>
    <property type="match status" value="1"/>
</dbReference>
<name>A0A7N2MWU7_QUELO</name>
<accession>A0A7N2MWU7</accession>
<sequence length="342" mass="38826">MQTLARQLVEALWREVRLLQEPEFSNHVVTFLFEAAKMGNAELLIIVIRSYPDLIRKTDSKRRTIFHIALLHRQESVFKLIYEIGAIKDMLLTYVDDEGQNILHLAGQLAPPSRLNMVSGAVFQMQLEIRWFKEVERLVPPSYLNMKSNNREGVEGLTPWDLFTRKHKALRTEGEKWIKDKVNFYIVAATLISAVDFAAVITVPGGSNQDKGTPILLKSIWFRVFFISNATALLTSSASIMIYLSILSSRFAEGDFLTSLPLKWVLGFITLVISIAGMVVAFSATCFLVLKSELTWFPIVIIALDGFLIISFVSQHCKLWFGVIYSAFLPESLCGQRKNRLF</sequence>
<feature type="domain" description="PGG" evidence="2">
    <location>
        <begin position="175"/>
        <end position="288"/>
    </location>
</feature>
<dbReference type="SUPFAM" id="SSF48403">
    <property type="entry name" value="Ankyrin repeat"/>
    <property type="match status" value="1"/>
</dbReference>
<dbReference type="OMA" id="MLMEICK"/>
<dbReference type="InParanoid" id="A0A7N2MWU7"/>
<evidence type="ECO:0000259" key="2">
    <source>
        <dbReference type="Pfam" id="PF13962"/>
    </source>
</evidence>
<dbReference type="AlphaFoldDB" id="A0A7N2MWU7"/>
<proteinExistence type="predicted"/>
<dbReference type="EMBL" id="LRBV02000011">
    <property type="status" value="NOT_ANNOTATED_CDS"/>
    <property type="molecule type" value="Genomic_DNA"/>
</dbReference>
<evidence type="ECO:0000313" key="4">
    <source>
        <dbReference type="Proteomes" id="UP000594261"/>
    </source>
</evidence>
<feature type="transmembrane region" description="Helical" evidence="1">
    <location>
        <begin position="296"/>
        <end position="313"/>
    </location>
</feature>
<evidence type="ECO:0000256" key="1">
    <source>
        <dbReference type="SAM" id="Phobius"/>
    </source>
</evidence>
<dbReference type="InterPro" id="IPR026961">
    <property type="entry name" value="PGG_dom"/>
</dbReference>
<dbReference type="GO" id="GO:0016020">
    <property type="term" value="C:membrane"/>
    <property type="evidence" value="ECO:0007669"/>
    <property type="project" value="TreeGrafter"/>
</dbReference>
<keyword evidence="1" id="KW-1133">Transmembrane helix</keyword>
<dbReference type="EnsemblPlants" id="QL11p014866:mrna">
    <property type="protein sequence ID" value="QL11p014866:mrna"/>
    <property type="gene ID" value="QL11p014866"/>
</dbReference>
<evidence type="ECO:0000313" key="3">
    <source>
        <dbReference type="EnsemblPlants" id="QL11p014866:mrna"/>
    </source>
</evidence>
<organism evidence="3 4">
    <name type="scientific">Quercus lobata</name>
    <name type="common">Valley oak</name>
    <dbReference type="NCBI Taxonomy" id="97700"/>
    <lineage>
        <taxon>Eukaryota</taxon>
        <taxon>Viridiplantae</taxon>
        <taxon>Streptophyta</taxon>
        <taxon>Embryophyta</taxon>
        <taxon>Tracheophyta</taxon>
        <taxon>Spermatophyta</taxon>
        <taxon>Magnoliopsida</taxon>
        <taxon>eudicotyledons</taxon>
        <taxon>Gunneridae</taxon>
        <taxon>Pentapetalae</taxon>
        <taxon>rosids</taxon>
        <taxon>fabids</taxon>
        <taxon>Fagales</taxon>
        <taxon>Fagaceae</taxon>
        <taxon>Quercus</taxon>
    </lineage>
</organism>
<dbReference type="Pfam" id="PF13962">
    <property type="entry name" value="PGG"/>
    <property type="match status" value="1"/>
</dbReference>
<dbReference type="Proteomes" id="UP000594261">
    <property type="component" value="Chromosome 11"/>
</dbReference>
<dbReference type="PANTHER" id="PTHR24177">
    <property type="entry name" value="CASKIN"/>
    <property type="match status" value="1"/>
</dbReference>
<reference evidence="3" key="2">
    <citation type="submission" date="2021-01" db="UniProtKB">
        <authorList>
            <consortium name="EnsemblPlants"/>
        </authorList>
    </citation>
    <scope>IDENTIFICATION</scope>
</reference>
<feature type="transmembrane region" description="Helical" evidence="1">
    <location>
        <begin position="221"/>
        <end position="244"/>
    </location>
</feature>
<dbReference type="InterPro" id="IPR036770">
    <property type="entry name" value="Ankyrin_rpt-contain_sf"/>
</dbReference>